<keyword evidence="2" id="KW-1185">Reference proteome</keyword>
<organism evidence="1 2">
    <name type="scientific">Naganishia cerealis</name>
    <dbReference type="NCBI Taxonomy" id="610337"/>
    <lineage>
        <taxon>Eukaryota</taxon>
        <taxon>Fungi</taxon>
        <taxon>Dikarya</taxon>
        <taxon>Basidiomycota</taxon>
        <taxon>Agaricomycotina</taxon>
        <taxon>Tremellomycetes</taxon>
        <taxon>Filobasidiales</taxon>
        <taxon>Filobasidiaceae</taxon>
        <taxon>Naganishia</taxon>
    </lineage>
</organism>
<sequence>MDELDQLPTVLSLPSNLPYPITISKFLVKPGEPVTRGQNILSYSYFVDGTLLREAGDTNGGGTSGKKRKQGDDTLIAMWQSSIQGEVVQWDESIREGMTVYGPGQDYISTSQAIDVSSYGGAPSRAARPSEGANQGIEIAHDDSRVKVSYDQAHKIALESRVKLLTEKRLILVVDLDQTIIHAAVDPTIGEWLDECFGKGSNVCEVRAGVSEHADTAVLEARGPQESTKKASDLPKTSDKDMQVDGQNDTGESRKGEKKPENPNADAIRDVFRFQLPNELPPHLKGKYRQVIRHQDMCWYYIKPRPALPEFLERMSKLYEMHVYTAGSRAYANAVCKGIDPQGKYFSERILSRDESGSAAVKNLKRLFPTDQSMVVVIDDRWEVWSHGPNLVKVVPFDFFVGMGDINSTFVKPRATDVPAVRGATPPDTTEPEDDASLQDQLALKRAKALEDQMEARPLKKKQEELEKQAENSVAKSDIPANDSKETASTDAEPSIATASTTNGSSSESPSPPKQALLKNDDKELRRVDMVLREIHGRFFDALSQSKGGLRAAPSSEPDPNVLFDVRHIIPHMQRKVLRGCVICFSGIIPLQQPPQENEYWILANMFGARCTQKLSSSVTHLVTGQIDTQKVAEAIRKPGIKVVWRDWLKHSIDMWLRQPEEPYQIRPKSTASPSKSEKAEFAESKTPPGSPPRSPVVDTEPNTPTAQRVVPVEGDFMLDSNELEDMDKEMEDLLADEDETGSEATDRDSDDTSVTDSRPPTPSNRKRPRKSGLSEATTLLPGEDSERITKRTRRVRDTRDETETEFVDHEEHWREENYDEYPDEGNAPHLSDFDESDDEADEEEAAGTVMEAADMVSAA</sequence>
<comment type="caution">
    <text evidence="1">The sequence shown here is derived from an EMBL/GenBank/DDBJ whole genome shotgun (WGS) entry which is preliminary data.</text>
</comment>
<evidence type="ECO:0000313" key="2">
    <source>
        <dbReference type="Proteomes" id="UP001241377"/>
    </source>
</evidence>
<dbReference type="Proteomes" id="UP001241377">
    <property type="component" value="Unassembled WGS sequence"/>
</dbReference>
<protein>
    <submittedName>
        <fullName evidence="1">Uncharacterized protein</fullName>
    </submittedName>
</protein>
<name>A0ACC2WJ78_9TREE</name>
<gene>
    <name evidence="1" type="ORF">QFC19_001222</name>
</gene>
<proteinExistence type="predicted"/>
<reference evidence="1" key="1">
    <citation type="submission" date="2023-04" db="EMBL/GenBank/DDBJ databases">
        <title>Draft Genome sequencing of Naganishia species isolated from polar environments using Oxford Nanopore Technology.</title>
        <authorList>
            <person name="Leo P."/>
            <person name="Venkateswaran K."/>
        </authorList>
    </citation>
    <scope>NUCLEOTIDE SEQUENCE</scope>
    <source>
        <strain evidence="1">MNA-CCFEE 5261</strain>
    </source>
</reference>
<dbReference type="EMBL" id="JASBWR010000008">
    <property type="protein sequence ID" value="KAJ9111453.1"/>
    <property type="molecule type" value="Genomic_DNA"/>
</dbReference>
<accession>A0ACC2WJ78</accession>
<evidence type="ECO:0000313" key="1">
    <source>
        <dbReference type="EMBL" id="KAJ9111453.1"/>
    </source>
</evidence>